<gene>
    <name evidence="1" type="ORF">HMPREF9436_02383</name>
</gene>
<dbReference type="BioCyc" id="FCF748224-HMP:GTSS-384-MONOMER"/>
<reference evidence="1 2" key="1">
    <citation type="submission" date="2010-08" db="EMBL/GenBank/DDBJ databases">
        <authorList>
            <person name="Weinstock G."/>
            <person name="Sodergren E."/>
            <person name="Clifton S."/>
            <person name="Fulton L."/>
            <person name="Fulton B."/>
            <person name="Courtney L."/>
            <person name="Fronick C."/>
            <person name="Harrison M."/>
            <person name="Strong C."/>
            <person name="Farmer C."/>
            <person name="Delahaunty K."/>
            <person name="Markovic C."/>
            <person name="Hall O."/>
            <person name="Minx P."/>
            <person name="Tomlinson C."/>
            <person name="Mitreva M."/>
            <person name="Hou S."/>
            <person name="Chen J."/>
            <person name="Wollam A."/>
            <person name="Pepin K.H."/>
            <person name="Johnson M."/>
            <person name="Bhonagiri V."/>
            <person name="Zhang X."/>
            <person name="Suruliraj S."/>
            <person name="Warren W."/>
            <person name="Chinwalla A."/>
            <person name="Mardis E.R."/>
            <person name="Wilson R.K."/>
        </authorList>
    </citation>
    <scope>NUCLEOTIDE SEQUENCE [LARGE SCALE GENOMIC DNA]</scope>
    <source>
        <strain evidence="1 2">KLE1255</strain>
    </source>
</reference>
<evidence type="ECO:0000313" key="2">
    <source>
        <dbReference type="Proteomes" id="UP000006028"/>
    </source>
</evidence>
<dbReference type="HOGENOM" id="CLU_2665661_0_0_9"/>
<dbReference type="STRING" id="748224.HMPREF9436_02383"/>
<organism evidence="1 2">
    <name type="scientific">Faecalibacterium cf. prausnitzii KLE1255</name>
    <dbReference type="NCBI Taxonomy" id="748224"/>
    <lineage>
        <taxon>Bacteria</taxon>
        <taxon>Bacillati</taxon>
        <taxon>Bacillota</taxon>
        <taxon>Clostridia</taxon>
        <taxon>Eubacteriales</taxon>
        <taxon>Oscillospiraceae</taxon>
        <taxon>Faecalibacterium</taxon>
    </lineage>
</organism>
<name>E2ZL29_9FIRM</name>
<sequence>MQKTQTETPPFQSFLYYTAGRGWGARKTPPVIAARCQPPRGWGLWQCGKASGFARDSLFERAGTAQAVTEGVRFP</sequence>
<evidence type="ECO:0000313" key="1">
    <source>
        <dbReference type="EMBL" id="EFQ06110.1"/>
    </source>
</evidence>
<comment type="caution">
    <text evidence="1">The sequence shown here is derived from an EMBL/GenBank/DDBJ whole genome shotgun (WGS) entry which is preliminary data.</text>
</comment>
<dbReference type="Proteomes" id="UP000006028">
    <property type="component" value="Unassembled WGS sequence"/>
</dbReference>
<dbReference type="EMBL" id="AECU01000181">
    <property type="protein sequence ID" value="EFQ06110.1"/>
    <property type="molecule type" value="Genomic_DNA"/>
</dbReference>
<proteinExistence type="predicted"/>
<protein>
    <submittedName>
        <fullName evidence="1">Uncharacterized protein</fullName>
    </submittedName>
</protein>
<accession>E2ZL29</accession>
<dbReference type="AlphaFoldDB" id="E2ZL29"/>